<evidence type="ECO:0000256" key="4">
    <source>
        <dbReference type="ARBA" id="ARBA00005163"/>
    </source>
</evidence>
<dbReference type="AlphaFoldDB" id="A0A4R6R7X3"/>
<comment type="function">
    <text evidence="2">Membrane-anchoring subunit of succinate dehydrogenase (SDH).</text>
</comment>
<dbReference type="CDD" id="cd03495">
    <property type="entry name" value="SQR_TypeC_SdhD_like"/>
    <property type="match status" value="1"/>
</dbReference>
<evidence type="ECO:0000256" key="16">
    <source>
        <dbReference type="SAM" id="Phobius"/>
    </source>
</evidence>
<comment type="subcellular location">
    <subcellularLocation>
        <location evidence="3">Membrane</location>
        <topology evidence="3">Multi-pass membrane protein</topology>
    </subcellularLocation>
</comment>
<dbReference type="GO" id="GO:0020037">
    <property type="term" value="F:heme binding"/>
    <property type="evidence" value="ECO:0007669"/>
    <property type="project" value="InterPro"/>
</dbReference>
<feature type="transmembrane region" description="Helical" evidence="16">
    <location>
        <begin position="63"/>
        <end position="81"/>
    </location>
</feature>
<accession>A0A4R6R7X3</accession>
<evidence type="ECO:0000256" key="9">
    <source>
        <dbReference type="ARBA" id="ARBA00022617"/>
    </source>
</evidence>
<evidence type="ECO:0000256" key="15">
    <source>
        <dbReference type="ARBA" id="ARBA00023136"/>
    </source>
</evidence>
<keyword evidence="8" id="KW-0816">Tricarboxylic acid cycle</keyword>
<dbReference type="Pfam" id="PF01127">
    <property type="entry name" value="Sdh_cyt"/>
    <property type="match status" value="1"/>
</dbReference>
<dbReference type="Gene3D" id="1.20.1300.10">
    <property type="entry name" value="Fumarate reductase/succinate dehydrogenase, transmembrane subunit"/>
    <property type="match status" value="1"/>
</dbReference>
<dbReference type="Proteomes" id="UP000294547">
    <property type="component" value="Unassembled WGS sequence"/>
</dbReference>
<evidence type="ECO:0000256" key="7">
    <source>
        <dbReference type="ARBA" id="ARBA00022448"/>
    </source>
</evidence>
<dbReference type="NCBIfam" id="TIGR02968">
    <property type="entry name" value="succ_dehyd_anc"/>
    <property type="match status" value="1"/>
</dbReference>
<evidence type="ECO:0000256" key="10">
    <source>
        <dbReference type="ARBA" id="ARBA00022692"/>
    </source>
</evidence>
<comment type="cofactor">
    <cofactor evidence="1">
        <name>heme</name>
        <dbReference type="ChEBI" id="CHEBI:30413"/>
    </cofactor>
</comment>
<comment type="subunit">
    <text evidence="5">Part of an enzyme complex containing four subunits: a flavoprotein, an iron-sulfur protein, plus two membrane-anchoring proteins, SdhC and SdhD.</text>
</comment>
<gene>
    <name evidence="17" type="ORF">EDD54_4205</name>
</gene>
<dbReference type="SUPFAM" id="SSF81343">
    <property type="entry name" value="Fumarate reductase respiratory complex transmembrane subunits"/>
    <property type="match status" value="1"/>
</dbReference>
<dbReference type="UniPathway" id="UPA00223"/>
<evidence type="ECO:0000256" key="14">
    <source>
        <dbReference type="ARBA" id="ARBA00023004"/>
    </source>
</evidence>
<organism evidence="17 18">
    <name type="scientific">Oharaeibacter diazotrophicus</name>
    <dbReference type="NCBI Taxonomy" id="1920512"/>
    <lineage>
        <taxon>Bacteria</taxon>
        <taxon>Pseudomonadati</taxon>
        <taxon>Pseudomonadota</taxon>
        <taxon>Alphaproteobacteria</taxon>
        <taxon>Hyphomicrobiales</taxon>
        <taxon>Pleomorphomonadaceae</taxon>
        <taxon>Oharaeibacter</taxon>
    </lineage>
</organism>
<protein>
    <recommendedName>
        <fullName evidence="6">Succinate dehydrogenase hydrophobic membrane anchor subunit</fullName>
    </recommendedName>
</protein>
<keyword evidence="7" id="KW-0813">Transport</keyword>
<evidence type="ECO:0000256" key="2">
    <source>
        <dbReference type="ARBA" id="ARBA00004050"/>
    </source>
</evidence>
<keyword evidence="11" id="KW-0479">Metal-binding</keyword>
<evidence type="ECO:0000256" key="3">
    <source>
        <dbReference type="ARBA" id="ARBA00004141"/>
    </source>
</evidence>
<feature type="transmembrane region" description="Helical" evidence="16">
    <location>
        <begin position="35"/>
        <end position="57"/>
    </location>
</feature>
<evidence type="ECO:0000256" key="5">
    <source>
        <dbReference type="ARBA" id="ARBA00011558"/>
    </source>
</evidence>
<evidence type="ECO:0000256" key="13">
    <source>
        <dbReference type="ARBA" id="ARBA00022989"/>
    </source>
</evidence>
<keyword evidence="15 16" id="KW-0472">Membrane</keyword>
<evidence type="ECO:0000256" key="11">
    <source>
        <dbReference type="ARBA" id="ARBA00022723"/>
    </source>
</evidence>
<keyword evidence="13 16" id="KW-1133">Transmembrane helix</keyword>
<dbReference type="EMBL" id="SNXY01000011">
    <property type="protein sequence ID" value="TDP81944.1"/>
    <property type="molecule type" value="Genomic_DNA"/>
</dbReference>
<keyword evidence="9" id="KW-0349">Heme</keyword>
<sequence length="130" mass="13792">MAKSQSMRTPLGKVRGLGSAKSGTEHFWRQRVTAAANLILTAVFVVVVIALQAGTYADVRAALANPVLNVLTIGMVVSIVWHMKIGMQVIVEDYVHTDNLKILALVANTFFCGLVGLASVVALVKIGFGA</sequence>
<dbReference type="InterPro" id="IPR034804">
    <property type="entry name" value="SQR/QFR_C/D"/>
</dbReference>
<evidence type="ECO:0000256" key="12">
    <source>
        <dbReference type="ARBA" id="ARBA00022982"/>
    </source>
</evidence>
<dbReference type="RefSeq" id="WP_245515839.1">
    <property type="nucleotide sequence ID" value="NZ_BSPM01000002.1"/>
</dbReference>
<proteinExistence type="predicted"/>
<comment type="pathway">
    <text evidence="4">Carbohydrate metabolism; tricarboxylic acid cycle.</text>
</comment>
<dbReference type="InterPro" id="IPR000701">
    <property type="entry name" value="SuccDH_FuR_B_TM-su"/>
</dbReference>
<keyword evidence="12" id="KW-0249">Electron transport</keyword>
<keyword evidence="18" id="KW-1185">Reference proteome</keyword>
<keyword evidence="10 16" id="KW-0812">Transmembrane</keyword>
<evidence type="ECO:0000256" key="6">
    <source>
        <dbReference type="ARBA" id="ARBA00019425"/>
    </source>
</evidence>
<evidence type="ECO:0000313" key="18">
    <source>
        <dbReference type="Proteomes" id="UP000294547"/>
    </source>
</evidence>
<reference evidence="17 18" key="1">
    <citation type="submission" date="2019-03" db="EMBL/GenBank/DDBJ databases">
        <title>Genomic Encyclopedia of Type Strains, Phase IV (KMG-IV): sequencing the most valuable type-strain genomes for metagenomic binning, comparative biology and taxonomic classification.</title>
        <authorList>
            <person name="Goeker M."/>
        </authorList>
    </citation>
    <scope>NUCLEOTIDE SEQUENCE [LARGE SCALE GENOMIC DNA]</scope>
    <source>
        <strain evidence="17 18">DSM 102969</strain>
    </source>
</reference>
<keyword evidence="14" id="KW-0408">Iron</keyword>
<dbReference type="GO" id="GO:0046872">
    <property type="term" value="F:metal ion binding"/>
    <property type="evidence" value="ECO:0007669"/>
    <property type="project" value="UniProtKB-KW"/>
</dbReference>
<feature type="transmembrane region" description="Helical" evidence="16">
    <location>
        <begin position="102"/>
        <end position="128"/>
    </location>
</feature>
<name>A0A4R6R7X3_9HYPH</name>
<dbReference type="GO" id="GO:0006099">
    <property type="term" value="P:tricarboxylic acid cycle"/>
    <property type="evidence" value="ECO:0007669"/>
    <property type="project" value="UniProtKB-UniPathway"/>
</dbReference>
<dbReference type="GO" id="GO:0016020">
    <property type="term" value="C:membrane"/>
    <property type="evidence" value="ECO:0007669"/>
    <property type="project" value="UniProtKB-SubCell"/>
</dbReference>
<comment type="caution">
    <text evidence="17">The sequence shown here is derived from an EMBL/GenBank/DDBJ whole genome shotgun (WGS) entry which is preliminary data.</text>
</comment>
<dbReference type="InterPro" id="IPR014312">
    <property type="entry name" value="Succ_DH_anchor"/>
</dbReference>
<evidence type="ECO:0000313" key="17">
    <source>
        <dbReference type="EMBL" id="TDP81944.1"/>
    </source>
</evidence>
<evidence type="ECO:0000256" key="1">
    <source>
        <dbReference type="ARBA" id="ARBA00001971"/>
    </source>
</evidence>
<evidence type="ECO:0000256" key="8">
    <source>
        <dbReference type="ARBA" id="ARBA00022532"/>
    </source>
</evidence>